<comment type="caution">
    <text evidence="1">The sequence shown here is derived from an EMBL/GenBank/DDBJ whole genome shotgun (WGS) entry which is preliminary data.</text>
</comment>
<reference evidence="1" key="1">
    <citation type="journal article" date="2021" name="New Phytol.">
        <title>Evolutionary innovations through gain and loss of genes in the ectomycorrhizal Boletales.</title>
        <authorList>
            <person name="Wu G."/>
            <person name="Miyauchi S."/>
            <person name="Morin E."/>
            <person name="Kuo A."/>
            <person name="Drula E."/>
            <person name="Varga T."/>
            <person name="Kohler A."/>
            <person name="Feng B."/>
            <person name="Cao Y."/>
            <person name="Lipzen A."/>
            <person name="Daum C."/>
            <person name="Hundley H."/>
            <person name="Pangilinan J."/>
            <person name="Johnson J."/>
            <person name="Barry K."/>
            <person name="LaButti K."/>
            <person name="Ng V."/>
            <person name="Ahrendt S."/>
            <person name="Min B."/>
            <person name="Choi I.G."/>
            <person name="Park H."/>
            <person name="Plett J.M."/>
            <person name="Magnuson J."/>
            <person name="Spatafora J.W."/>
            <person name="Nagy L.G."/>
            <person name="Henrissat B."/>
            <person name="Grigoriev I.V."/>
            <person name="Yang Z.L."/>
            <person name="Xu J."/>
            <person name="Martin F.M."/>
        </authorList>
    </citation>
    <scope>NUCLEOTIDE SEQUENCE</scope>
    <source>
        <strain evidence="1">KUC20120723A-06</strain>
    </source>
</reference>
<sequence length="455" mass="50751">MTSIPGSRNRVPRGPSAPLESVRKSCQAWTLSTPWKPRTEKYERWSCPFVPGGIRESQISKFKWWLDAIWIAADHVSKPRFAGMTAAPSTQLCDGVGEGILPLGLDRRSKNKYRDALSTVEDQQWYLSGYEALNVVSEVDVGLHMIFSELIGRITKSIPSTALQGQRAVTASQGVVHFGEQRPRWKTRQVHWDNVLGISAMDECTGTKWSSTPHGVPEIAQSIQRMGVMFCHRATLVPQTREGHISKIVPTSMFRVCHLTNEAIVQFVRWTDDLESAFLSIYRWKAPSRSARLRNPKKTLACNESLTHHWRVHCSWLHDEGKMKPVSDTKPCNHAVAGSSLGHRGGRGDRITTCLSADVVWKGRGLVYPPCATFWRPAEVLTAAKRPWKPLVMNLRHSGVGFVQWSAGPEPHGGDGLAKKTSGSVVRRRANGNLYECVVEIQGYDPISSVQNGML</sequence>
<proteinExistence type="predicted"/>
<accession>A0ACB8BK29</accession>
<dbReference type="EMBL" id="MU266413">
    <property type="protein sequence ID" value="KAH7924908.1"/>
    <property type="molecule type" value="Genomic_DNA"/>
</dbReference>
<keyword evidence="2" id="KW-1185">Reference proteome</keyword>
<evidence type="ECO:0000313" key="2">
    <source>
        <dbReference type="Proteomes" id="UP000790709"/>
    </source>
</evidence>
<evidence type="ECO:0000313" key="1">
    <source>
        <dbReference type="EMBL" id="KAH7924908.1"/>
    </source>
</evidence>
<name>A0ACB8BK29_9AGAM</name>
<organism evidence="1 2">
    <name type="scientific">Leucogyrophana mollusca</name>
    <dbReference type="NCBI Taxonomy" id="85980"/>
    <lineage>
        <taxon>Eukaryota</taxon>
        <taxon>Fungi</taxon>
        <taxon>Dikarya</taxon>
        <taxon>Basidiomycota</taxon>
        <taxon>Agaricomycotina</taxon>
        <taxon>Agaricomycetes</taxon>
        <taxon>Agaricomycetidae</taxon>
        <taxon>Boletales</taxon>
        <taxon>Boletales incertae sedis</taxon>
        <taxon>Leucogyrophana</taxon>
    </lineage>
</organism>
<dbReference type="Proteomes" id="UP000790709">
    <property type="component" value="Unassembled WGS sequence"/>
</dbReference>
<protein>
    <submittedName>
        <fullName evidence="1">Uncharacterized protein</fullName>
    </submittedName>
</protein>
<gene>
    <name evidence="1" type="ORF">BV22DRAFT_1047126</name>
</gene>